<dbReference type="InterPro" id="IPR008147">
    <property type="entry name" value="Gln_synt_N"/>
</dbReference>
<dbReference type="FunFam" id="3.30.590.10:FF:000011">
    <property type="entry name" value="Glutamine synthetase"/>
    <property type="match status" value="1"/>
</dbReference>
<dbReference type="Proteomes" id="UP000005239">
    <property type="component" value="Unassembled WGS sequence"/>
</dbReference>
<evidence type="ECO:0000256" key="8">
    <source>
        <dbReference type="ARBA" id="ARBA00022840"/>
    </source>
</evidence>
<evidence type="ECO:0000256" key="11">
    <source>
        <dbReference type="PROSITE-ProRule" id="PRU01330"/>
    </source>
</evidence>
<dbReference type="Pfam" id="PF03951">
    <property type="entry name" value="Gln-synt_N"/>
    <property type="match status" value="1"/>
</dbReference>
<evidence type="ECO:0000256" key="12">
    <source>
        <dbReference type="RuleBase" id="RU000384"/>
    </source>
</evidence>
<evidence type="ECO:0000256" key="2">
    <source>
        <dbReference type="ARBA" id="ARBA00009897"/>
    </source>
</evidence>
<reference evidence="13" key="2">
    <citation type="submission" date="2022-06" db="UniProtKB">
        <authorList>
            <consortium name="EnsemblMetazoa"/>
        </authorList>
    </citation>
    <scope>IDENTIFICATION</scope>
    <source>
        <strain evidence="13">PS312</strain>
    </source>
</reference>
<evidence type="ECO:0000256" key="9">
    <source>
        <dbReference type="ARBA" id="ARBA00022980"/>
    </source>
</evidence>
<dbReference type="InterPro" id="IPR014746">
    <property type="entry name" value="Gln_synth/guanido_kin_cat_dom"/>
</dbReference>
<dbReference type="FunFam" id="3.30.1550.10:FF:000010">
    <property type="entry name" value="Ribosomal protein"/>
    <property type="match status" value="1"/>
</dbReference>
<evidence type="ECO:0000256" key="4">
    <source>
        <dbReference type="ARBA" id="ARBA00012937"/>
    </source>
</evidence>
<dbReference type="SMART" id="SM01230">
    <property type="entry name" value="Gln-synt_C"/>
    <property type="match status" value="1"/>
</dbReference>
<dbReference type="SMART" id="SM00649">
    <property type="entry name" value="RL11"/>
    <property type="match status" value="1"/>
</dbReference>
<keyword evidence="9" id="KW-0689">Ribosomal protein</keyword>
<dbReference type="InterPro" id="IPR027303">
    <property type="entry name" value="Gln_synth_gly_rich_site"/>
</dbReference>
<evidence type="ECO:0000256" key="1">
    <source>
        <dbReference type="ARBA" id="ARBA00004496"/>
    </source>
</evidence>
<dbReference type="FunFam" id="3.10.20.70:FF:000004">
    <property type="entry name" value="Glutamine synthetase"/>
    <property type="match status" value="1"/>
</dbReference>
<dbReference type="GO" id="GO:0006412">
    <property type="term" value="P:translation"/>
    <property type="evidence" value="ECO:0007669"/>
    <property type="project" value="InterPro"/>
</dbReference>
<evidence type="ECO:0000313" key="14">
    <source>
        <dbReference type="Proteomes" id="UP000005239"/>
    </source>
</evidence>
<dbReference type="InterPro" id="IPR036796">
    <property type="entry name" value="Ribosomal_uL11_N_sf"/>
</dbReference>
<dbReference type="GO" id="GO:0004356">
    <property type="term" value="F:glutamine synthetase activity"/>
    <property type="evidence" value="ECO:0000318"/>
    <property type="project" value="GO_Central"/>
</dbReference>
<dbReference type="InterPro" id="IPR008146">
    <property type="entry name" value="Gln_synth_cat_dom"/>
</dbReference>
<dbReference type="PROSITE" id="PS51987">
    <property type="entry name" value="GS_CATALYTIC"/>
    <property type="match status" value="1"/>
</dbReference>
<dbReference type="GO" id="GO:0005737">
    <property type="term" value="C:cytoplasm"/>
    <property type="evidence" value="ECO:0000318"/>
    <property type="project" value="GO_Central"/>
</dbReference>
<dbReference type="GO" id="GO:0005840">
    <property type="term" value="C:ribosome"/>
    <property type="evidence" value="ECO:0007669"/>
    <property type="project" value="UniProtKB-KW"/>
</dbReference>
<accession>A0A2A6BFU6</accession>
<keyword evidence="5" id="KW-0963">Cytoplasm</keyword>
<dbReference type="GO" id="GO:0006542">
    <property type="term" value="P:glutamine biosynthetic process"/>
    <property type="evidence" value="ECO:0000318"/>
    <property type="project" value="GO_Central"/>
</dbReference>
<evidence type="ECO:0000256" key="5">
    <source>
        <dbReference type="ARBA" id="ARBA00022490"/>
    </source>
</evidence>
<proteinExistence type="inferred from homology"/>
<keyword evidence="14" id="KW-1185">Reference proteome</keyword>
<comment type="similarity">
    <text evidence="2 11 12">Belongs to the glutamine synthetase family.</text>
</comment>
<dbReference type="InterPro" id="IPR050292">
    <property type="entry name" value="Glutamine_Synthetase"/>
</dbReference>
<dbReference type="SUPFAM" id="SSF54368">
    <property type="entry name" value="Glutamine synthetase, N-terminal domain"/>
    <property type="match status" value="1"/>
</dbReference>
<evidence type="ECO:0000256" key="6">
    <source>
        <dbReference type="ARBA" id="ARBA00022598"/>
    </source>
</evidence>
<evidence type="ECO:0000256" key="7">
    <source>
        <dbReference type="ARBA" id="ARBA00022741"/>
    </source>
</evidence>
<dbReference type="GO" id="GO:1990904">
    <property type="term" value="C:ribonucleoprotein complex"/>
    <property type="evidence" value="ECO:0007669"/>
    <property type="project" value="UniProtKB-KW"/>
</dbReference>
<accession>A0A8R1Y3N3</accession>
<keyword evidence="8" id="KW-0067">ATP-binding</keyword>
<dbReference type="PROSITE" id="PS51986">
    <property type="entry name" value="GS_BETA_GRASP"/>
    <property type="match status" value="1"/>
</dbReference>
<dbReference type="SUPFAM" id="SSF54747">
    <property type="entry name" value="Ribosomal L11/L12e N-terminal domain"/>
    <property type="match status" value="1"/>
</dbReference>
<dbReference type="InterPro" id="IPR036651">
    <property type="entry name" value="Gln_synt_N_sf"/>
</dbReference>
<dbReference type="InterPro" id="IPR020784">
    <property type="entry name" value="Ribosomal_uL11_N"/>
</dbReference>
<dbReference type="PROSITE" id="PS00181">
    <property type="entry name" value="GLNA_ATP"/>
    <property type="match status" value="1"/>
</dbReference>
<gene>
    <name evidence="13" type="primary">WBGene00090008</name>
</gene>
<dbReference type="GO" id="GO:0005524">
    <property type="term" value="F:ATP binding"/>
    <property type="evidence" value="ECO:0007669"/>
    <property type="project" value="UniProtKB-KW"/>
</dbReference>
<organism evidence="13 14">
    <name type="scientific">Pristionchus pacificus</name>
    <name type="common">Parasitic nematode worm</name>
    <dbReference type="NCBI Taxonomy" id="54126"/>
    <lineage>
        <taxon>Eukaryota</taxon>
        <taxon>Metazoa</taxon>
        <taxon>Ecdysozoa</taxon>
        <taxon>Nematoda</taxon>
        <taxon>Chromadorea</taxon>
        <taxon>Rhabditida</taxon>
        <taxon>Rhabditina</taxon>
        <taxon>Diplogasteromorpha</taxon>
        <taxon>Diplogasteroidea</taxon>
        <taxon>Neodiplogasteridae</taxon>
        <taxon>Pristionchus</taxon>
    </lineage>
</organism>
<sequence>MPIELKRKYAEGNDVMDKYLRLDQSGMVQVKYVWVDGTGEHLRAKTKVFDFEPKNASELPTWNFDGTSTGQAIGDESDVFMRPVALFRDPFRPGPNKLALCETLDKNGKPTATNNRFKCVEVMKKVNLSVRSAPVVRDGAGVHTVGHGQAPVGVAPERIPRAPGLPPLRRRPEAFTPKVGPLGLSPKKVGDDIAKATGDCKGLKVTCKLTIQNRQAKIDLVPSAASLIIKELKEPPRDRKEVKNGIAQSIGCTVDDMHPHDLVDKTSSTRFRSDHVLKSPYYCGVGADKVYGREICEAHARACMYAGIKISGTNAESMPSQWEFQVGPCEGIEMGDQLWMARFILHRICEDFGVIVSLDPKPVVGDWNGAGCHANFSTQSMREPGGYPHIEEAISKLSEVHNQHIAYYDPHGGRDNERRLTGAHETETIDAFSFGVANRQCSIRIPKQTFDDQFGYFEDRRPSSNCDPYTVTAALVKTCCLQGRDRKLSLTYVPNF</sequence>
<keyword evidence="6" id="KW-0436">Ligase</keyword>
<keyword evidence="10" id="KW-0687">Ribonucleoprotein</keyword>
<dbReference type="EC" id="6.3.1.2" evidence="4"/>
<dbReference type="Pfam" id="PF00120">
    <property type="entry name" value="Gln-synt_C"/>
    <property type="match status" value="1"/>
</dbReference>
<dbReference type="Gene3D" id="3.10.20.70">
    <property type="entry name" value="Glutamine synthetase, N-terminal domain"/>
    <property type="match status" value="1"/>
</dbReference>
<dbReference type="Gene3D" id="3.30.590.10">
    <property type="entry name" value="Glutamine synthetase/guanido kinase, catalytic domain"/>
    <property type="match status" value="1"/>
</dbReference>
<dbReference type="InterPro" id="IPR000911">
    <property type="entry name" value="Ribosomal_uL11"/>
</dbReference>
<comment type="similarity">
    <text evidence="3">Belongs to the universal ribosomal protein uL11 family.</text>
</comment>
<keyword evidence="7" id="KW-0547">Nucleotide-binding</keyword>
<dbReference type="PANTHER" id="PTHR20852">
    <property type="entry name" value="GLUTAMINE SYNTHETASE"/>
    <property type="match status" value="1"/>
</dbReference>
<dbReference type="EnsemblMetazoa" id="PPA00454.1">
    <property type="protein sequence ID" value="PPA00454.1"/>
    <property type="gene ID" value="WBGene00090008"/>
</dbReference>
<dbReference type="GO" id="GO:0003735">
    <property type="term" value="F:structural constituent of ribosome"/>
    <property type="evidence" value="ECO:0007669"/>
    <property type="project" value="InterPro"/>
</dbReference>
<evidence type="ECO:0000313" key="13">
    <source>
        <dbReference type="EnsemblMetazoa" id="PPA00454.1"/>
    </source>
</evidence>
<evidence type="ECO:0000256" key="3">
    <source>
        <dbReference type="ARBA" id="ARBA00010537"/>
    </source>
</evidence>
<dbReference type="PANTHER" id="PTHR20852:SF42">
    <property type="entry name" value="GLUTAMINE SYNTHETASE"/>
    <property type="match status" value="1"/>
</dbReference>
<dbReference type="Gene3D" id="3.30.1550.10">
    <property type="entry name" value="Ribosomal protein L11/L12, N-terminal domain"/>
    <property type="match status" value="1"/>
</dbReference>
<protein>
    <recommendedName>
        <fullName evidence="4">glutamine synthetase</fullName>
        <ecNumber evidence="4">6.3.1.2</ecNumber>
    </recommendedName>
</protein>
<name>A0A2A6BFU6_PRIPA</name>
<evidence type="ECO:0000256" key="10">
    <source>
        <dbReference type="ARBA" id="ARBA00023274"/>
    </source>
</evidence>
<dbReference type="Pfam" id="PF03946">
    <property type="entry name" value="Ribosomal_L11_N"/>
    <property type="match status" value="1"/>
</dbReference>
<dbReference type="AlphaFoldDB" id="A0A2A6BFU6"/>
<reference evidence="14" key="1">
    <citation type="journal article" date="2008" name="Nat. Genet.">
        <title>The Pristionchus pacificus genome provides a unique perspective on nematode lifestyle and parasitism.</title>
        <authorList>
            <person name="Dieterich C."/>
            <person name="Clifton S.W."/>
            <person name="Schuster L.N."/>
            <person name="Chinwalla A."/>
            <person name="Delehaunty K."/>
            <person name="Dinkelacker I."/>
            <person name="Fulton L."/>
            <person name="Fulton R."/>
            <person name="Godfrey J."/>
            <person name="Minx P."/>
            <person name="Mitreva M."/>
            <person name="Roeseler W."/>
            <person name="Tian H."/>
            <person name="Witte H."/>
            <person name="Yang S.P."/>
            <person name="Wilson R.K."/>
            <person name="Sommer R.J."/>
        </authorList>
    </citation>
    <scope>NUCLEOTIDE SEQUENCE [LARGE SCALE GENOMIC DNA]</scope>
    <source>
        <strain evidence="14">PS312</strain>
    </source>
</reference>
<dbReference type="SUPFAM" id="SSF55931">
    <property type="entry name" value="Glutamine synthetase/guanido kinase"/>
    <property type="match status" value="1"/>
</dbReference>
<comment type="subcellular location">
    <subcellularLocation>
        <location evidence="1">Cytoplasm</location>
    </subcellularLocation>
</comment>